<accession>W1IV19</accession>
<comment type="caution">
    <text evidence="2">The sequence shown here is derived from an EMBL/GenBank/DDBJ whole genome shotgun (WGS) entry which is preliminary data.</text>
</comment>
<keyword evidence="1" id="KW-0472">Membrane</keyword>
<dbReference type="Proteomes" id="UP000019202">
    <property type="component" value="Unassembled WGS sequence"/>
</dbReference>
<reference evidence="2" key="1">
    <citation type="submission" date="2013-11" db="EMBL/GenBank/DDBJ databases">
        <title>Draft genome sequence and annotation of the entomopathogenic bacteria, Xenorhabdus cabanillasi strain JM26 and Xenorhabdus szentirmai strain DSM 16338.</title>
        <authorList>
            <person name="Gualtieri M."/>
            <person name="Ogier J.C."/>
            <person name="Pages S."/>
            <person name="Givaudan A."/>
            <person name="Gaudriault S."/>
        </authorList>
    </citation>
    <scope>NUCLEOTIDE SEQUENCE [LARGE SCALE GENOMIC DNA]</scope>
    <source>
        <strain evidence="2">DSM 16338</strain>
    </source>
</reference>
<proteinExistence type="predicted"/>
<organism evidence="2 3">
    <name type="scientific">Xenorhabdus szentirmaii DSM 16338</name>
    <dbReference type="NCBI Taxonomy" id="1427518"/>
    <lineage>
        <taxon>Bacteria</taxon>
        <taxon>Pseudomonadati</taxon>
        <taxon>Pseudomonadota</taxon>
        <taxon>Gammaproteobacteria</taxon>
        <taxon>Enterobacterales</taxon>
        <taxon>Morganellaceae</taxon>
        <taxon>Xenorhabdus</taxon>
    </lineage>
</organism>
<name>W1IV19_9GAMM</name>
<keyword evidence="3" id="KW-1185">Reference proteome</keyword>
<feature type="transmembrane region" description="Helical" evidence="1">
    <location>
        <begin position="6"/>
        <end position="27"/>
    </location>
</feature>
<keyword evidence="1" id="KW-0812">Transmembrane</keyword>
<keyword evidence="1" id="KW-1133">Transmembrane helix</keyword>
<evidence type="ECO:0000256" key="1">
    <source>
        <dbReference type="SAM" id="Phobius"/>
    </source>
</evidence>
<gene>
    <name evidence="2" type="ORF">XSR1_150037</name>
</gene>
<evidence type="ECO:0000313" key="2">
    <source>
        <dbReference type="EMBL" id="CDL81688.1"/>
    </source>
</evidence>
<sequence length="38" mass="4396">MSASFFNAIDVICLAGAVYRSVLALFWKMIQEWEKPFL</sequence>
<protein>
    <submittedName>
        <fullName evidence="2">Uncharacterized protein</fullName>
    </submittedName>
</protein>
<dbReference type="EMBL" id="CBXF010000057">
    <property type="protein sequence ID" value="CDL81688.1"/>
    <property type="molecule type" value="Genomic_DNA"/>
</dbReference>
<dbReference type="AlphaFoldDB" id="W1IV19"/>
<evidence type="ECO:0000313" key="3">
    <source>
        <dbReference type="Proteomes" id="UP000019202"/>
    </source>
</evidence>